<proteinExistence type="predicted"/>
<reference evidence="1 2" key="1">
    <citation type="journal article" date="2019" name="Nat. Ecol. Evol.">
        <title>Megaphylogeny resolves global patterns of mushroom evolution.</title>
        <authorList>
            <person name="Varga T."/>
            <person name="Krizsan K."/>
            <person name="Foldi C."/>
            <person name="Dima B."/>
            <person name="Sanchez-Garcia M."/>
            <person name="Sanchez-Ramirez S."/>
            <person name="Szollosi G.J."/>
            <person name="Szarkandi J.G."/>
            <person name="Papp V."/>
            <person name="Albert L."/>
            <person name="Andreopoulos W."/>
            <person name="Angelini C."/>
            <person name="Antonin V."/>
            <person name="Barry K.W."/>
            <person name="Bougher N.L."/>
            <person name="Buchanan P."/>
            <person name="Buyck B."/>
            <person name="Bense V."/>
            <person name="Catcheside P."/>
            <person name="Chovatia M."/>
            <person name="Cooper J."/>
            <person name="Damon W."/>
            <person name="Desjardin D."/>
            <person name="Finy P."/>
            <person name="Geml J."/>
            <person name="Haridas S."/>
            <person name="Hughes K."/>
            <person name="Justo A."/>
            <person name="Karasinski D."/>
            <person name="Kautmanova I."/>
            <person name="Kiss B."/>
            <person name="Kocsube S."/>
            <person name="Kotiranta H."/>
            <person name="LaButti K.M."/>
            <person name="Lechner B.E."/>
            <person name="Liimatainen K."/>
            <person name="Lipzen A."/>
            <person name="Lukacs Z."/>
            <person name="Mihaltcheva S."/>
            <person name="Morgado L.N."/>
            <person name="Niskanen T."/>
            <person name="Noordeloos M.E."/>
            <person name="Ohm R.A."/>
            <person name="Ortiz-Santana B."/>
            <person name="Ovrebo C."/>
            <person name="Racz N."/>
            <person name="Riley R."/>
            <person name="Savchenko A."/>
            <person name="Shiryaev A."/>
            <person name="Soop K."/>
            <person name="Spirin V."/>
            <person name="Szebenyi C."/>
            <person name="Tomsovsky M."/>
            <person name="Tulloss R.E."/>
            <person name="Uehling J."/>
            <person name="Grigoriev I.V."/>
            <person name="Vagvolgyi C."/>
            <person name="Papp T."/>
            <person name="Martin F.M."/>
            <person name="Miettinen O."/>
            <person name="Hibbett D.S."/>
            <person name="Nagy L.G."/>
        </authorList>
    </citation>
    <scope>NUCLEOTIDE SEQUENCE [LARGE SCALE GENOMIC DNA]</scope>
    <source>
        <strain evidence="1 2">NL-1719</strain>
    </source>
</reference>
<evidence type="ECO:0000313" key="1">
    <source>
        <dbReference type="EMBL" id="TFK64375.1"/>
    </source>
</evidence>
<protein>
    <submittedName>
        <fullName evidence="1">Uncharacterized protein</fullName>
    </submittedName>
</protein>
<evidence type="ECO:0000313" key="2">
    <source>
        <dbReference type="Proteomes" id="UP000308600"/>
    </source>
</evidence>
<keyword evidence="2" id="KW-1185">Reference proteome</keyword>
<organism evidence="1 2">
    <name type="scientific">Pluteus cervinus</name>
    <dbReference type="NCBI Taxonomy" id="181527"/>
    <lineage>
        <taxon>Eukaryota</taxon>
        <taxon>Fungi</taxon>
        <taxon>Dikarya</taxon>
        <taxon>Basidiomycota</taxon>
        <taxon>Agaricomycotina</taxon>
        <taxon>Agaricomycetes</taxon>
        <taxon>Agaricomycetidae</taxon>
        <taxon>Agaricales</taxon>
        <taxon>Pluteineae</taxon>
        <taxon>Pluteaceae</taxon>
        <taxon>Pluteus</taxon>
    </lineage>
</organism>
<dbReference type="Proteomes" id="UP000308600">
    <property type="component" value="Unassembled WGS sequence"/>
</dbReference>
<accession>A0ACD3AF52</accession>
<gene>
    <name evidence="1" type="ORF">BDN72DRAFT_901617</name>
</gene>
<dbReference type="EMBL" id="ML208477">
    <property type="protein sequence ID" value="TFK64375.1"/>
    <property type="molecule type" value="Genomic_DNA"/>
</dbReference>
<name>A0ACD3AF52_9AGAR</name>
<sequence length="1090" mass="123876">MANIRASFVFEGIPWVFSPSQWLKTSTIGSNHFSQPFLSRVEDFESTEINEDLEYLEIFRRHAGLDNSYGTHSEPDNCFAQFYSILMAYRLLDVLTARNSVPDDWVNECYPEESIEIPQLKLDRDFNNWVGYLSTFSDSLAASMVTPPKFLPGSTSTYLFGYVCRANQIDNVTRTLLNIGVAALHLHHLLRGHMDLVRIGDAVEWLLSETDINTQAQGFRLTNFKNPLHLALSLSPILLFVPVSLIKKGIGRQHILKAWKALGRQKPQDIHTAERYVWSMLLDMASGQCSIEGGVRTCLDTILKSTLVQTPWHDWFCVPSRAPESQQTPAPSTNIRSQFAPPLTPMSPLGYLRRSNQVIERSTNWPSSSTAPQSRYIPSTPSSQDRDQQPVDPQQQDDDEDMDQEFRYTPNAEVDDGGDTNQPGPSSQPSREESRQEVGQNEQSKKTRKRKKPETRADVYEGTTMTREKRAQNRQNAREGIEATDHEEVNTGGPPMKKSRREAPYPARTTPFPPDSTPNMVGRWERPVAGWVKVPPGTTSSRESTLPPTSSAFKSNCLRKYVTSVEFFNVFDQKEKVQLEFHDAVQKTWFQSGIGLAKLHGGRSLYLAQVPHIRDSSCIKVMTRQQFDTQWRDLVRIFQQQHIVVTGEDRAQYKFDAEGLDTILPTSWDRFGGSITSNSGITFTTFTDQSTSRAIYDIPQPTDAMTILISAHERQVKLRDGVMVSYTIPKIDGPLPHHSLATDIYANRVWCSNDGSDCYHSEYMRWGHASTVASYRTWQIQCAGYFESIVCGSQLFFIANPRGDSECPPVLFEAETIATPATDLFNPERWDIEAVIVPAGSEIYIRPLTPYASISLTSSISHGAFFFPGAMIERIIVGIYRSFASNGETPTLHYSFERLSQLILFLWKNHFMHHLTPKTQHIPDLETLEGLRQLLCLCCYRELAYICTEDSYTYPDLSKGLHSTQRRSFIDARNVSRELIEWFDNNFTLELSEGGQRITLLTVATKYLAGVVKALLHQTKEDGNDQVTQDRMKHLVDLVFEGDQRFWDVYPHVTPSYDLLFEGTIDRNRRPRDDEGSWSGYTHEDEQDSG</sequence>